<evidence type="ECO:0000313" key="1">
    <source>
        <dbReference type="EMBL" id="RDB19171.1"/>
    </source>
</evidence>
<gene>
    <name evidence="1" type="ORF">Hypma_014225</name>
</gene>
<proteinExistence type="predicted"/>
<dbReference type="AlphaFoldDB" id="A0A369JAR0"/>
<feature type="non-terminal residue" evidence="1">
    <location>
        <position position="65"/>
    </location>
</feature>
<keyword evidence="2" id="KW-1185">Reference proteome</keyword>
<dbReference type="InParanoid" id="A0A369JAR0"/>
<accession>A0A369JAR0</accession>
<comment type="caution">
    <text evidence="1">The sequence shown here is derived from an EMBL/GenBank/DDBJ whole genome shotgun (WGS) entry which is preliminary data.</text>
</comment>
<name>A0A369JAR0_HYPMA</name>
<evidence type="ECO:0000313" key="2">
    <source>
        <dbReference type="Proteomes" id="UP000076154"/>
    </source>
</evidence>
<protein>
    <submittedName>
        <fullName evidence="1">Uncharacterized protein</fullName>
    </submittedName>
</protein>
<dbReference type="EMBL" id="LUEZ02000083">
    <property type="protein sequence ID" value="RDB19171.1"/>
    <property type="molecule type" value="Genomic_DNA"/>
</dbReference>
<sequence>MCIDVPPELSSPVSFSAGTHYLDFINNNEPVVLAPSHLVSMLSSILDAQLTYSEIGRFFGLTTPH</sequence>
<dbReference type="Proteomes" id="UP000076154">
    <property type="component" value="Unassembled WGS sequence"/>
</dbReference>
<organism evidence="1 2">
    <name type="scientific">Hypsizygus marmoreus</name>
    <name type="common">White beech mushroom</name>
    <name type="synonym">Agaricus marmoreus</name>
    <dbReference type="NCBI Taxonomy" id="39966"/>
    <lineage>
        <taxon>Eukaryota</taxon>
        <taxon>Fungi</taxon>
        <taxon>Dikarya</taxon>
        <taxon>Basidiomycota</taxon>
        <taxon>Agaricomycotina</taxon>
        <taxon>Agaricomycetes</taxon>
        <taxon>Agaricomycetidae</taxon>
        <taxon>Agaricales</taxon>
        <taxon>Tricholomatineae</taxon>
        <taxon>Lyophyllaceae</taxon>
        <taxon>Hypsizygus</taxon>
    </lineage>
</organism>
<reference evidence="1" key="1">
    <citation type="submission" date="2018-04" db="EMBL/GenBank/DDBJ databases">
        <title>Whole genome sequencing of Hypsizygus marmoreus.</title>
        <authorList>
            <person name="Choi I.-G."/>
            <person name="Min B."/>
            <person name="Kim J.-G."/>
            <person name="Kim S."/>
            <person name="Oh Y.-L."/>
            <person name="Kong W.-S."/>
            <person name="Park H."/>
            <person name="Jeong J."/>
            <person name="Song E.-S."/>
        </authorList>
    </citation>
    <scope>NUCLEOTIDE SEQUENCE [LARGE SCALE GENOMIC DNA]</scope>
    <source>
        <strain evidence="1">51987-8</strain>
    </source>
</reference>